<accession>Q4S6P2</accession>
<comment type="subcellular location">
    <subcellularLocation>
        <location evidence="1">Virion</location>
    </subcellularLocation>
</comment>
<evidence type="ECO:0000256" key="2">
    <source>
        <dbReference type="ARBA" id="ARBA00022659"/>
    </source>
</evidence>
<dbReference type="AlphaFoldDB" id="Q4S6P2"/>
<dbReference type="SMART" id="SM00032">
    <property type="entry name" value="CCP"/>
    <property type="match status" value="7"/>
</dbReference>
<comment type="caution">
    <text evidence="7">The sequence shown here is derived from an EMBL/GenBank/DDBJ whole genome shotgun (WGS) entry which is preliminary data.</text>
</comment>
<keyword evidence="4 5" id="KW-1015">Disulfide bond</keyword>
<gene>
    <name evidence="7" type="ORF">GSTENG00023183001</name>
</gene>
<dbReference type="Pfam" id="PF00084">
    <property type="entry name" value="Sushi"/>
    <property type="match status" value="4"/>
</dbReference>
<evidence type="ECO:0000256" key="1">
    <source>
        <dbReference type="ARBA" id="ARBA00004328"/>
    </source>
</evidence>
<evidence type="ECO:0000256" key="4">
    <source>
        <dbReference type="ARBA" id="ARBA00023157"/>
    </source>
</evidence>
<dbReference type="PANTHER" id="PTHR45785:SF2">
    <property type="entry name" value="COMPLEMENT FACTOR H-RELATED"/>
    <property type="match status" value="1"/>
</dbReference>
<dbReference type="PANTHER" id="PTHR45785">
    <property type="entry name" value="COMPLEMENT FACTOR H-RELATED"/>
    <property type="match status" value="1"/>
</dbReference>
<comment type="caution">
    <text evidence="5">Lacks conserved residue(s) required for the propagation of feature annotation.</text>
</comment>
<feature type="disulfide bond" evidence="5">
    <location>
        <begin position="361"/>
        <end position="404"/>
    </location>
</feature>
<proteinExistence type="predicted"/>
<dbReference type="EMBL" id="CAAE01014724">
    <property type="protein sequence ID" value="CAG03690.1"/>
    <property type="molecule type" value="Genomic_DNA"/>
</dbReference>
<dbReference type="InterPro" id="IPR051503">
    <property type="entry name" value="ComplSys_Reg/VirEntry_Med"/>
</dbReference>
<sequence>MTANGPSGPCAKRFFAPINKSTTSDGGMCGGTSESDREIQPDIDVSLATKALMAPTWLNAPEMGGNPNHYVKKSHVPGWRLRNAIHPDVYKQSYRNDDWVTYRCREGFTGTPTRTCGQNGWTGDSQCTAITCNRKDYPNADIEGPSKSIYAYKEEVEYVCKRGYEGRFTLTCGNGRWMGSNSCRSLTCDRPELINADIIGSVPREYRHNDQIRYRCKHSEEVLVARCEQGVWTGFKSCSECPKPVVPNGFTSGSQDNKVYYTCDDGYKLFKKGWWGEATCKGGVWFGLEQCIEKMQCGETPLIPNGKVSAERKPYREGQQISIRCSEGFQPQVSYLRCQEGEWSSGELALDEICKPETSNCVAPPKFDNAIIRTPFQTIYLSYSEVVYECRSKYLLVGDERLQCQNGEWEKKNITCQLYCEVPVDDKLTFTENKVKFLDGEVLHYQCTHHAESLHATCVDGKWNTTVECVAPDTSLDAADAQREGRKKPAFTLNVVHIHRTEFSDCFI</sequence>
<reference evidence="7" key="1">
    <citation type="journal article" date="2004" name="Nature">
        <title>Genome duplication in the teleost fish Tetraodon nigroviridis reveals the early vertebrate proto-karyotype.</title>
        <authorList>
            <person name="Jaillon O."/>
            <person name="Aury J.-M."/>
            <person name="Brunet F."/>
            <person name="Petit J.-L."/>
            <person name="Stange-Thomann N."/>
            <person name="Mauceli E."/>
            <person name="Bouneau L."/>
            <person name="Fischer C."/>
            <person name="Ozouf-Costaz C."/>
            <person name="Bernot A."/>
            <person name="Nicaud S."/>
            <person name="Jaffe D."/>
            <person name="Fisher S."/>
            <person name="Lutfalla G."/>
            <person name="Dossat C."/>
            <person name="Segurens B."/>
            <person name="Dasilva C."/>
            <person name="Salanoubat M."/>
            <person name="Levy M."/>
            <person name="Boudet N."/>
            <person name="Castellano S."/>
            <person name="Anthouard V."/>
            <person name="Jubin C."/>
            <person name="Castelli V."/>
            <person name="Katinka M."/>
            <person name="Vacherie B."/>
            <person name="Biemont C."/>
            <person name="Skalli Z."/>
            <person name="Cattolico L."/>
            <person name="Poulain J."/>
            <person name="De Berardinis V."/>
            <person name="Cruaud C."/>
            <person name="Duprat S."/>
            <person name="Brottier P."/>
            <person name="Coutanceau J.-P."/>
            <person name="Gouzy J."/>
            <person name="Parra G."/>
            <person name="Lardier G."/>
            <person name="Chapple C."/>
            <person name="McKernan K.J."/>
            <person name="McEwan P."/>
            <person name="Bosak S."/>
            <person name="Kellis M."/>
            <person name="Volff J.-N."/>
            <person name="Guigo R."/>
            <person name="Zody M.C."/>
            <person name="Mesirov J."/>
            <person name="Lindblad-Toh K."/>
            <person name="Birren B."/>
            <person name="Nusbaum C."/>
            <person name="Kahn D."/>
            <person name="Robinson-Rechavi M."/>
            <person name="Laudet V."/>
            <person name="Schachter V."/>
            <person name="Quetier F."/>
            <person name="Saurin W."/>
            <person name="Scarpelli C."/>
            <person name="Wincker P."/>
            <person name="Lander E.S."/>
            <person name="Weissenbach J."/>
            <person name="Roest Crollius H."/>
        </authorList>
    </citation>
    <scope>NUCLEOTIDE SEQUENCE [LARGE SCALE GENOMIC DNA]</scope>
</reference>
<feature type="domain" description="Sushi" evidence="6">
    <location>
        <begin position="186"/>
        <end position="240"/>
    </location>
</feature>
<feature type="domain" description="Sushi" evidence="6">
    <location>
        <begin position="359"/>
        <end position="418"/>
    </location>
</feature>
<evidence type="ECO:0000313" key="7">
    <source>
        <dbReference type="EMBL" id="CAG03690.1"/>
    </source>
</evidence>
<dbReference type="OrthoDB" id="10051774at2759"/>
<feature type="domain" description="Sushi" evidence="6">
    <location>
        <begin position="295"/>
        <end position="356"/>
    </location>
</feature>
<evidence type="ECO:0000256" key="5">
    <source>
        <dbReference type="PROSITE-ProRule" id="PRU00302"/>
    </source>
</evidence>
<dbReference type="KEGG" id="tng:GSTEN00023183G001"/>
<evidence type="ECO:0000259" key="6">
    <source>
        <dbReference type="PROSITE" id="PS50923"/>
    </source>
</evidence>
<protein>
    <submittedName>
        <fullName evidence="7">(spotted green pufferfish) hypothetical protein</fullName>
    </submittedName>
</protein>
<dbReference type="InterPro" id="IPR000436">
    <property type="entry name" value="Sushi_SCR_CCP_dom"/>
</dbReference>
<keyword evidence="2 5" id="KW-0768">Sushi</keyword>
<dbReference type="Gene3D" id="2.10.70.10">
    <property type="entry name" value="Complement Module, domain 1"/>
    <property type="match status" value="7"/>
</dbReference>
<dbReference type="SUPFAM" id="SSF57535">
    <property type="entry name" value="Complement control module/SCR domain"/>
    <property type="match status" value="5"/>
</dbReference>
<keyword evidence="3" id="KW-0732">Signal</keyword>
<dbReference type="PROSITE" id="PS50923">
    <property type="entry name" value="SUSHI"/>
    <property type="match status" value="4"/>
</dbReference>
<feature type="domain" description="Sushi" evidence="6">
    <location>
        <begin position="130"/>
        <end position="185"/>
    </location>
</feature>
<evidence type="ECO:0000256" key="3">
    <source>
        <dbReference type="ARBA" id="ARBA00022729"/>
    </source>
</evidence>
<name>Q4S6P2_TETNG</name>
<organism evidence="7">
    <name type="scientific">Tetraodon nigroviridis</name>
    <name type="common">Spotted green pufferfish</name>
    <name type="synonym">Chelonodon nigroviridis</name>
    <dbReference type="NCBI Taxonomy" id="99883"/>
    <lineage>
        <taxon>Eukaryota</taxon>
        <taxon>Metazoa</taxon>
        <taxon>Chordata</taxon>
        <taxon>Craniata</taxon>
        <taxon>Vertebrata</taxon>
        <taxon>Euteleostomi</taxon>
        <taxon>Actinopterygii</taxon>
        <taxon>Neopterygii</taxon>
        <taxon>Teleostei</taxon>
        <taxon>Neoteleostei</taxon>
        <taxon>Acanthomorphata</taxon>
        <taxon>Eupercaria</taxon>
        <taxon>Tetraodontiformes</taxon>
        <taxon>Tetradontoidea</taxon>
        <taxon>Tetraodontidae</taxon>
        <taxon>Tetraodon</taxon>
    </lineage>
</organism>
<reference evidence="7" key="2">
    <citation type="submission" date="2004-02" db="EMBL/GenBank/DDBJ databases">
        <authorList>
            <consortium name="Genoscope"/>
            <consortium name="Whitehead Institute Centre for Genome Research"/>
        </authorList>
    </citation>
    <scope>NUCLEOTIDE SEQUENCE</scope>
</reference>
<dbReference type="CDD" id="cd00033">
    <property type="entry name" value="CCP"/>
    <property type="match status" value="4"/>
</dbReference>
<dbReference type="InterPro" id="IPR035976">
    <property type="entry name" value="Sushi/SCR/CCP_sf"/>
</dbReference>